<evidence type="ECO:0000313" key="1">
    <source>
        <dbReference type="EMBL" id="TGX45728.1"/>
    </source>
</evidence>
<name>A0A4S1WQT8_9SPHN</name>
<dbReference type="RefSeq" id="WP_135981827.1">
    <property type="nucleotide sequence ID" value="NZ_JAASQM010000001.1"/>
</dbReference>
<accession>A0A4S1WQT8</accession>
<sequence length="75" mass="8443">MPRLTNIRETIDAGEPVVCADFRIPDGREGCVCVPIAEYQAHGEVVLQQLADACTAQARGHRYQPPDRDRYAEFR</sequence>
<dbReference type="OrthoDB" id="9956911at2"/>
<dbReference type="EMBL" id="SRXU01000001">
    <property type="protein sequence ID" value="TGX45728.1"/>
    <property type="molecule type" value="Genomic_DNA"/>
</dbReference>
<reference evidence="1 2" key="1">
    <citation type="submission" date="2019-04" db="EMBL/GenBank/DDBJ databases">
        <title>Sphingomonas psychrotolerans sp. nov., isolated from soil in the Tianshan Mountains, Xinjiang, China.</title>
        <authorList>
            <person name="Luo Y."/>
            <person name="Sheng H."/>
        </authorList>
    </citation>
    <scope>NUCLEOTIDE SEQUENCE [LARGE SCALE GENOMIC DNA]</scope>
    <source>
        <strain evidence="1 2">KIS18-15</strain>
    </source>
</reference>
<protein>
    <submittedName>
        <fullName evidence="1">Uncharacterized protein</fullName>
    </submittedName>
</protein>
<dbReference type="AlphaFoldDB" id="A0A4S1WQT8"/>
<proteinExistence type="predicted"/>
<dbReference type="Proteomes" id="UP000309848">
    <property type="component" value="Unassembled WGS sequence"/>
</dbReference>
<organism evidence="1 2">
    <name type="scientific">Sphingomonas naasensis</name>
    <dbReference type="NCBI Taxonomy" id="1344951"/>
    <lineage>
        <taxon>Bacteria</taxon>
        <taxon>Pseudomonadati</taxon>
        <taxon>Pseudomonadota</taxon>
        <taxon>Alphaproteobacteria</taxon>
        <taxon>Sphingomonadales</taxon>
        <taxon>Sphingomonadaceae</taxon>
        <taxon>Sphingomonas</taxon>
    </lineage>
</organism>
<keyword evidence="2" id="KW-1185">Reference proteome</keyword>
<gene>
    <name evidence="1" type="ORF">E5A74_00660</name>
</gene>
<comment type="caution">
    <text evidence="1">The sequence shown here is derived from an EMBL/GenBank/DDBJ whole genome shotgun (WGS) entry which is preliminary data.</text>
</comment>
<evidence type="ECO:0000313" key="2">
    <source>
        <dbReference type="Proteomes" id="UP000309848"/>
    </source>
</evidence>